<dbReference type="InterPro" id="IPR037165">
    <property type="entry name" value="AldOxase/xan_DH_Mopterin-bd_sf"/>
</dbReference>
<keyword evidence="3" id="KW-1185">Reference proteome</keyword>
<reference evidence="3" key="1">
    <citation type="submission" date="2016-10" db="EMBL/GenBank/DDBJ databases">
        <authorList>
            <person name="Varghese N."/>
            <person name="Submissions S."/>
        </authorList>
    </citation>
    <scope>NUCLEOTIDE SEQUENCE [LARGE SCALE GENOMIC DNA]</scope>
    <source>
        <strain evidence="3">CGMCC 4.3530</strain>
    </source>
</reference>
<dbReference type="Proteomes" id="UP000199529">
    <property type="component" value="Unassembled WGS sequence"/>
</dbReference>
<protein>
    <submittedName>
        <fullName evidence="2">Isoquinoline 1-oxidoreductase, beta subunit</fullName>
    </submittedName>
</protein>
<proteinExistence type="predicted"/>
<dbReference type="EMBL" id="FNOK01000092">
    <property type="protein sequence ID" value="SDZ53392.1"/>
    <property type="molecule type" value="Genomic_DNA"/>
</dbReference>
<dbReference type="Gene3D" id="3.30.365.10">
    <property type="entry name" value="Aldehyde oxidase/xanthine dehydrogenase, molybdopterin binding domain"/>
    <property type="match status" value="1"/>
</dbReference>
<accession>A0A1H3TTA3</accession>
<evidence type="ECO:0000313" key="2">
    <source>
        <dbReference type="EMBL" id="SDZ53392.1"/>
    </source>
</evidence>
<sequence>MDGIALALTSSLHLRDGHFLEASWDNYFYTRQWNTPLELEVIVMPPTTGEPGGAGELGVAASMAAVACAYGRATGKMPTSFPINHGTLGFEPKPTAPPIPQSPTDGLDHAR</sequence>
<dbReference type="STRING" id="418495.SAMN05216215_10922"/>
<dbReference type="GO" id="GO:0016491">
    <property type="term" value="F:oxidoreductase activity"/>
    <property type="evidence" value="ECO:0007669"/>
    <property type="project" value="InterPro"/>
</dbReference>
<dbReference type="AlphaFoldDB" id="A0A1H3TTA3"/>
<name>A0A1H3TTA3_9PSEU</name>
<dbReference type="SUPFAM" id="SSF56003">
    <property type="entry name" value="Molybdenum cofactor-binding domain"/>
    <property type="match status" value="1"/>
</dbReference>
<evidence type="ECO:0000256" key="1">
    <source>
        <dbReference type="SAM" id="MobiDB-lite"/>
    </source>
</evidence>
<evidence type="ECO:0000313" key="3">
    <source>
        <dbReference type="Proteomes" id="UP000199529"/>
    </source>
</evidence>
<gene>
    <name evidence="2" type="ORF">SAMN05216215_10922</name>
</gene>
<feature type="region of interest" description="Disordered" evidence="1">
    <location>
        <begin position="84"/>
        <end position="111"/>
    </location>
</feature>
<organism evidence="2 3">
    <name type="scientific">Saccharopolyspora shandongensis</name>
    <dbReference type="NCBI Taxonomy" id="418495"/>
    <lineage>
        <taxon>Bacteria</taxon>
        <taxon>Bacillati</taxon>
        <taxon>Actinomycetota</taxon>
        <taxon>Actinomycetes</taxon>
        <taxon>Pseudonocardiales</taxon>
        <taxon>Pseudonocardiaceae</taxon>
        <taxon>Saccharopolyspora</taxon>
    </lineage>
</organism>